<gene>
    <name evidence="1" type="ORF">SSLN_LOCUS4347</name>
</gene>
<dbReference type="EMBL" id="UYSU01032833">
    <property type="protein sequence ID" value="VDL90732.1"/>
    <property type="molecule type" value="Genomic_DNA"/>
</dbReference>
<keyword evidence="2" id="KW-1185">Reference proteome</keyword>
<sequence>MHHQSVYSNLYVKFCQPSFGPPPILTPGTNSTSPTIREITFEYSSPVTHTTATTTADAADFTADTTTTTITTTSDRDSLLNCPHIHLPHQPGRSLAASTAPTVLAHSLNVWAYLRLVNQCLEHPPTAEIATFTTLAHSLTALGLFGHMRIHDSGIHRNVDNTNAPYPVYGTVFCTGYVTPCTPSSPSILTVTAKSYTTNDQAPASPDCSCSHCAGNFSVLMRNPKLSQTAAKKLMFFCITFSVVALNLKKKEAIIVRVTETVVIQHSLPGGVVCPDASIEVTKYKQAEAYQAMIDALRQTEQTSHDVSPDGKGDANVESLCLWPAPPKEGVAGTHLPQLTLLRVSGLAESCNIHLIAPVPEQLAPFQPVAPKIF</sequence>
<reference evidence="3" key="1">
    <citation type="submission" date="2016-06" db="UniProtKB">
        <authorList>
            <consortium name="WormBaseParasite"/>
        </authorList>
    </citation>
    <scope>IDENTIFICATION</scope>
</reference>
<name>A0A183SJE9_SCHSO</name>
<accession>A0A183SJE9</accession>
<dbReference type="AlphaFoldDB" id="A0A183SJE9"/>
<organism evidence="3">
    <name type="scientific">Schistocephalus solidus</name>
    <name type="common">Tapeworm</name>
    <dbReference type="NCBI Taxonomy" id="70667"/>
    <lineage>
        <taxon>Eukaryota</taxon>
        <taxon>Metazoa</taxon>
        <taxon>Spiralia</taxon>
        <taxon>Lophotrochozoa</taxon>
        <taxon>Platyhelminthes</taxon>
        <taxon>Cestoda</taxon>
        <taxon>Eucestoda</taxon>
        <taxon>Diphyllobothriidea</taxon>
        <taxon>Diphyllobothriidae</taxon>
        <taxon>Schistocephalus</taxon>
    </lineage>
</organism>
<evidence type="ECO:0000313" key="1">
    <source>
        <dbReference type="EMBL" id="VDL90732.1"/>
    </source>
</evidence>
<reference evidence="1 2" key="2">
    <citation type="submission" date="2018-11" db="EMBL/GenBank/DDBJ databases">
        <authorList>
            <consortium name="Pathogen Informatics"/>
        </authorList>
    </citation>
    <scope>NUCLEOTIDE SEQUENCE [LARGE SCALE GENOMIC DNA]</scope>
    <source>
        <strain evidence="1 2">NST_G2</strain>
    </source>
</reference>
<proteinExistence type="predicted"/>
<evidence type="ECO:0000313" key="2">
    <source>
        <dbReference type="Proteomes" id="UP000275846"/>
    </source>
</evidence>
<dbReference type="WBParaSite" id="SSLN_0000449401-mRNA-1">
    <property type="protein sequence ID" value="SSLN_0000449401-mRNA-1"/>
    <property type="gene ID" value="SSLN_0000449401"/>
</dbReference>
<protein>
    <submittedName>
        <fullName evidence="1 3">Uncharacterized protein</fullName>
    </submittedName>
</protein>
<evidence type="ECO:0000313" key="3">
    <source>
        <dbReference type="WBParaSite" id="SSLN_0000449401-mRNA-1"/>
    </source>
</evidence>
<dbReference type="OrthoDB" id="8117402at2759"/>
<dbReference type="Proteomes" id="UP000275846">
    <property type="component" value="Unassembled WGS sequence"/>
</dbReference>